<evidence type="ECO:0000256" key="5">
    <source>
        <dbReference type="SAM" id="MobiDB-lite"/>
    </source>
</evidence>
<dbReference type="InterPro" id="IPR000719">
    <property type="entry name" value="Prot_kinase_dom"/>
</dbReference>
<reference evidence="7" key="1">
    <citation type="journal article" date="2020" name="bioRxiv">
        <title>Hybrid origin of Populus tomentosa Carr. identified through genome sequencing and phylogenomic analysis.</title>
        <authorList>
            <person name="An X."/>
            <person name="Gao K."/>
            <person name="Chen Z."/>
            <person name="Li J."/>
            <person name="Yang X."/>
            <person name="Yang X."/>
            <person name="Zhou J."/>
            <person name="Guo T."/>
            <person name="Zhao T."/>
            <person name="Huang S."/>
            <person name="Miao D."/>
            <person name="Khan W.U."/>
            <person name="Rao P."/>
            <person name="Ye M."/>
            <person name="Lei B."/>
            <person name="Liao W."/>
            <person name="Wang J."/>
            <person name="Ji L."/>
            <person name="Li Y."/>
            <person name="Guo B."/>
            <person name="Mustafa N.S."/>
            <person name="Li S."/>
            <person name="Yun Q."/>
            <person name="Keller S.R."/>
            <person name="Mao J."/>
            <person name="Zhang R."/>
            <person name="Strauss S.H."/>
        </authorList>
    </citation>
    <scope>NUCLEOTIDE SEQUENCE</scope>
    <source>
        <strain evidence="7">GM15</strain>
        <tissue evidence="7">Leaf</tissue>
    </source>
</reference>
<dbReference type="PANTHER" id="PTHR47985">
    <property type="entry name" value="OS07G0668900 PROTEIN"/>
    <property type="match status" value="1"/>
</dbReference>
<proteinExistence type="predicted"/>
<dbReference type="OrthoDB" id="834416at2759"/>
<evidence type="ECO:0000259" key="6">
    <source>
        <dbReference type="PROSITE" id="PS50011"/>
    </source>
</evidence>
<dbReference type="PANTHER" id="PTHR47985:SF37">
    <property type="entry name" value="PROTEIN KINASE SUPERFAMILY PROTEIN"/>
    <property type="match status" value="1"/>
</dbReference>
<dbReference type="PROSITE" id="PS50011">
    <property type="entry name" value="PROTEIN_KINASE_DOM"/>
    <property type="match status" value="1"/>
</dbReference>
<dbReference type="GO" id="GO:0005524">
    <property type="term" value="F:ATP binding"/>
    <property type="evidence" value="ECO:0007669"/>
    <property type="project" value="InterPro"/>
</dbReference>
<dbReference type="Proteomes" id="UP000886885">
    <property type="component" value="Chromosome 19D"/>
</dbReference>
<dbReference type="EMBL" id="JAAWWB010000038">
    <property type="protein sequence ID" value="KAG6737206.1"/>
    <property type="molecule type" value="Genomic_DNA"/>
</dbReference>
<protein>
    <recommendedName>
        <fullName evidence="6">Protein kinase domain-containing protein</fullName>
    </recommendedName>
</protein>
<keyword evidence="8" id="KW-1185">Reference proteome</keyword>
<accession>A0A8X7XRP5</accession>
<evidence type="ECO:0000313" key="7">
    <source>
        <dbReference type="EMBL" id="KAG6737206.1"/>
    </source>
</evidence>
<feature type="compositionally biased region" description="Basic and acidic residues" evidence="5">
    <location>
        <begin position="250"/>
        <end position="266"/>
    </location>
</feature>
<dbReference type="GO" id="GO:0004674">
    <property type="term" value="F:protein serine/threonine kinase activity"/>
    <property type="evidence" value="ECO:0007669"/>
    <property type="project" value="UniProtKB-KW"/>
</dbReference>
<dbReference type="Pfam" id="PF07714">
    <property type="entry name" value="PK_Tyr_Ser-Thr"/>
    <property type="match status" value="1"/>
</dbReference>
<dbReference type="InterPro" id="IPR001245">
    <property type="entry name" value="Ser-Thr/Tyr_kinase_cat_dom"/>
</dbReference>
<keyword evidence="2" id="KW-0723">Serine/threonine-protein kinase</keyword>
<evidence type="ECO:0000313" key="8">
    <source>
        <dbReference type="Proteomes" id="UP000886885"/>
    </source>
</evidence>
<evidence type="ECO:0000256" key="2">
    <source>
        <dbReference type="ARBA" id="ARBA00022527"/>
    </source>
</evidence>
<comment type="caution">
    <text evidence="7">The sequence shown here is derived from an EMBL/GenBank/DDBJ whole genome shotgun (WGS) entry which is preliminary data.</text>
</comment>
<sequence length="266" mass="29379">MSRIIDRSKRRNISQVFTLEGGFGRVLTLSLVQHYNLGKLIGYSADGDQRLLVNEFMASESLENHLLDLRPGKEPLDWTARMKIASGSAKGLEYLHDLSDFGLAKLGLTGGKEHVSTRVMGTYGYCAPEYQMTGQLTKMSDVYSFGVVFLEIISGRRVIDMSRPTEEQNLILWAAPLLKYRSQFTAIADPLLGGKYPKKSLYQALAIAAMCIQEEADKRPLIADVVMALEYLAMPIDEKKATTTSTGSIHHVDSVEGGNAKEELGV</sequence>
<evidence type="ECO:0000256" key="4">
    <source>
        <dbReference type="ARBA" id="ARBA00023288"/>
    </source>
</evidence>
<organism evidence="7 8">
    <name type="scientific">Populus tomentosa</name>
    <name type="common">Chinese white poplar</name>
    <dbReference type="NCBI Taxonomy" id="118781"/>
    <lineage>
        <taxon>Eukaryota</taxon>
        <taxon>Viridiplantae</taxon>
        <taxon>Streptophyta</taxon>
        <taxon>Embryophyta</taxon>
        <taxon>Tracheophyta</taxon>
        <taxon>Spermatophyta</taxon>
        <taxon>Magnoliopsida</taxon>
        <taxon>eudicotyledons</taxon>
        <taxon>Gunneridae</taxon>
        <taxon>Pentapetalae</taxon>
        <taxon>rosids</taxon>
        <taxon>fabids</taxon>
        <taxon>Malpighiales</taxon>
        <taxon>Salicaceae</taxon>
        <taxon>Saliceae</taxon>
        <taxon>Populus</taxon>
    </lineage>
</organism>
<evidence type="ECO:0000256" key="1">
    <source>
        <dbReference type="ARBA" id="ARBA00004193"/>
    </source>
</evidence>
<keyword evidence="2" id="KW-0418">Kinase</keyword>
<name>A0A8X7XRP5_POPTO</name>
<dbReference type="AlphaFoldDB" id="A0A8X7XRP5"/>
<keyword evidence="3" id="KW-0472">Membrane</keyword>
<evidence type="ECO:0000256" key="3">
    <source>
        <dbReference type="ARBA" id="ARBA00023136"/>
    </source>
</evidence>
<dbReference type="GO" id="GO:0005886">
    <property type="term" value="C:plasma membrane"/>
    <property type="evidence" value="ECO:0007669"/>
    <property type="project" value="UniProtKB-SubCell"/>
</dbReference>
<feature type="region of interest" description="Disordered" evidence="5">
    <location>
        <begin position="243"/>
        <end position="266"/>
    </location>
</feature>
<gene>
    <name evidence="7" type="ORF">POTOM_058719</name>
</gene>
<feature type="domain" description="Protein kinase" evidence="6">
    <location>
        <begin position="1"/>
        <end position="232"/>
    </location>
</feature>
<comment type="subcellular location">
    <subcellularLocation>
        <location evidence="1">Cell membrane</location>
        <topology evidence="1">Lipid-anchor</topology>
    </subcellularLocation>
</comment>
<keyword evidence="2" id="KW-0808">Transferase</keyword>
<keyword evidence="4" id="KW-0449">Lipoprotein</keyword>
<dbReference type="Pfam" id="PF00069">
    <property type="entry name" value="Pkinase"/>
    <property type="match status" value="1"/>
</dbReference>